<accession>A0A7J6X5M1</accession>
<sequence length="597" mass="69036">MEGGLGITDMKKWNRAACMGLVLKVFNDRDSLWSQWVWAHHLRGNYFWTTKIPKDCSWAWRQTLKGREDAIKHTRYSITDGKATLLWHDPWCSEGPLLENFAAKEAWLHRFALDSKVEVLITNGYWNDEVRQLQNQQLRDTILATKINSRLEIDRIIWTPSKSGMFSVRSAYKTLSGEQPRVRWYGFVWNKLVLPRHSFSAWQLLSGCLPTQDNLVKRRVLNYSSCILCNGSRENSKHLYFECPYSKEIWEHVRDLLEIRVDNRNVNRLWMSIIKLCKGKSVTASIYSTVICATVNYIWVERNMRRFQNKSQNAYNLKHRLCKEIRRYLQMQIKDIPDSPPLKALISRLGIVCDLKAASYIPCTWSKPMQGIVKLNSDGAVRDSGNGFGGLLRNWEGEVLCAYSGNDICNSVFHQELNAVHQGLKLALFLNVRSLEVASDSLSVTRAINKLEKPPWDCEDQLKRIWDLASDFAQIRFYHGVLFFFSKLEMGFSEKHQVDGGLELEGKKWVIVGIPILAPLKQIRAKKMGKDIENEKEEEEEERSTTPTAVDSRIPERSPCPPAPRKCRPSLRCNFNGVRDFFSPPDLESFFIPHVET</sequence>
<dbReference type="AlphaFoldDB" id="A0A7J6X5M1"/>
<dbReference type="InterPro" id="IPR044730">
    <property type="entry name" value="RNase_H-like_dom_plant"/>
</dbReference>
<evidence type="ECO:0000313" key="4">
    <source>
        <dbReference type="EMBL" id="KAF5204158.1"/>
    </source>
</evidence>
<dbReference type="EMBL" id="JABWDY010005797">
    <property type="protein sequence ID" value="KAF5204158.1"/>
    <property type="molecule type" value="Genomic_DNA"/>
</dbReference>
<dbReference type="GO" id="GO:0003676">
    <property type="term" value="F:nucleic acid binding"/>
    <property type="evidence" value="ECO:0007669"/>
    <property type="project" value="InterPro"/>
</dbReference>
<dbReference type="Proteomes" id="UP000554482">
    <property type="component" value="Unassembled WGS sequence"/>
</dbReference>
<evidence type="ECO:0000259" key="2">
    <source>
        <dbReference type="Pfam" id="PF13456"/>
    </source>
</evidence>
<feature type="domain" description="Reverse transcriptase zinc-binding" evidence="3">
    <location>
        <begin position="166"/>
        <end position="250"/>
    </location>
</feature>
<evidence type="ECO:0000313" key="5">
    <source>
        <dbReference type="Proteomes" id="UP000554482"/>
    </source>
</evidence>
<feature type="region of interest" description="Disordered" evidence="1">
    <location>
        <begin position="531"/>
        <end position="566"/>
    </location>
</feature>
<evidence type="ECO:0000259" key="3">
    <source>
        <dbReference type="Pfam" id="PF13966"/>
    </source>
</evidence>
<protein>
    <submittedName>
        <fullName evidence="4">Cyclin-dependent protein kinase inhibitor smr6</fullName>
    </submittedName>
</protein>
<feature type="domain" description="RNase H type-1" evidence="2">
    <location>
        <begin position="376"/>
        <end position="479"/>
    </location>
</feature>
<dbReference type="GO" id="GO:0004523">
    <property type="term" value="F:RNA-DNA hybrid ribonuclease activity"/>
    <property type="evidence" value="ECO:0007669"/>
    <property type="project" value="InterPro"/>
</dbReference>
<dbReference type="SUPFAM" id="SSF53098">
    <property type="entry name" value="Ribonuclease H-like"/>
    <property type="match status" value="1"/>
</dbReference>
<dbReference type="InterPro" id="IPR036397">
    <property type="entry name" value="RNaseH_sf"/>
</dbReference>
<reference evidence="4 5" key="1">
    <citation type="submission" date="2020-06" db="EMBL/GenBank/DDBJ databases">
        <title>Transcriptomic and genomic resources for Thalictrum thalictroides and T. hernandezii: Facilitating candidate gene discovery in an emerging model plant lineage.</title>
        <authorList>
            <person name="Arias T."/>
            <person name="Riano-Pachon D.M."/>
            <person name="Di Stilio V.S."/>
        </authorList>
    </citation>
    <scope>NUCLEOTIDE SEQUENCE [LARGE SCALE GENOMIC DNA]</scope>
    <source>
        <strain evidence="5">cv. WT478/WT964</strain>
        <tissue evidence="4">Leaves</tissue>
    </source>
</reference>
<proteinExistence type="predicted"/>
<organism evidence="4 5">
    <name type="scientific">Thalictrum thalictroides</name>
    <name type="common">Rue-anemone</name>
    <name type="synonym">Anemone thalictroides</name>
    <dbReference type="NCBI Taxonomy" id="46969"/>
    <lineage>
        <taxon>Eukaryota</taxon>
        <taxon>Viridiplantae</taxon>
        <taxon>Streptophyta</taxon>
        <taxon>Embryophyta</taxon>
        <taxon>Tracheophyta</taxon>
        <taxon>Spermatophyta</taxon>
        <taxon>Magnoliopsida</taxon>
        <taxon>Ranunculales</taxon>
        <taxon>Ranunculaceae</taxon>
        <taxon>Thalictroideae</taxon>
        <taxon>Thalictrum</taxon>
    </lineage>
</organism>
<dbReference type="CDD" id="cd06222">
    <property type="entry name" value="RNase_H_like"/>
    <property type="match status" value="1"/>
</dbReference>
<dbReference type="InterPro" id="IPR002156">
    <property type="entry name" value="RNaseH_domain"/>
</dbReference>
<dbReference type="PANTHER" id="PTHR47723:SF19">
    <property type="entry name" value="POLYNUCLEOTIDYL TRANSFERASE, RIBONUCLEASE H-LIKE SUPERFAMILY PROTEIN"/>
    <property type="match status" value="1"/>
</dbReference>
<evidence type="ECO:0000256" key="1">
    <source>
        <dbReference type="SAM" id="MobiDB-lite"/>
    </source>
</evidence>
<gene>
    <name evidence="4" type="ORF">FRX31_006254</name>
</gene>
<dbReference type="Pfam" id="PF13966">
    <property type="entry name" value="zf-RVT"/>
    <property type="match status" value="1"/>
</dbReference>
<keyword evidence="5" id="KW-1185">Reference proteome</keyword>
<dbReference type="Pfam" id="PF13456">
    <property type="entry name" value="RVT_3"/>
    <property type="match status" value="1"/>
</dbReference>
<dbReference type="PANTHER" id="PTHR47723">
    <property type="entry name" value="OS05G0353850 PROTEIN"/>
    <property type="match status" value="1"/>
</dbReference>
<dbReference type="InterPro" id="IPR012337">
    <property type="entry name" value="RNaseH-like_sf"/>
</dbReference>
<dbReference type="Gene3D" id="3.30.420.10">
    <property type="entry name" value="Ribonuclease H-like superfamily/Ribonuclease H"/>
    <property type="match status" value="1"/>
</dbReference>
<dbReference type="OrthoDB" id="1302889at2759"/>
<dbReference type="InterPro" id="IPR026960">
    <property type="entry name" value="RVT-Znf"/>
</dbReference>
<comment type="caution">
    <text evidence="4">The sequence shown here is derived from an EMBL/GenBank/DDBJ whole genome shotgun (WGS) entry which is preliminary data.</text>
</comment>
<name>A0A7J6X5M1_THATH</name>
<dbReference type="InterPro" id="IPR053151">
    <property type="entry name" value="RNase_H-like"/>
</dbReference>